<evidence type="ECO:0000313" key="2">
    <source>
        <dbReference type="Proteomes" id="UP000054821"/>
    </source>
</evidence>
<comment type="caution">
    <text evidence="1">The sequence shown here is derived from an EMBL/GenBank/DDBJ whole genome shotgun (WGS) entry which is preliminary data.</text>
</comment>
<protein>
    <submittedName>
        <fullName evidence="1">Uncharacterized protein</fullName>
    </submittedName>
</protein>
<keyword evidence="2" id="KW-1185">Reference proteome</keyword>
<evidence type="ECO:0000313" key="1">
    <source>
        <dbReference type="EMBL" id="PON20643.1"/>
    </source>
</evidence>
<organism evidence="1 2">
    <name type="scientific">Trichoderma gamsii</name>
    <dbReference type="NCBI Taxonomy" id="398673"/>
    <lineage>
        <taxon>Eukaryota</taxon>
        <taxon>Fungi</taxon>
        <taxon>Dikarya</taxon>
        <taxon>Ascomycota</taxon>
        <taxon>Pezizomycotina</taxon>
        <taxon>Sordariomycetes</taxon>
        <taxon>Hypocreomycetidae</taxon>
        <taxon>Hypocreales</taxon>
        <taxon>Hypocreaceae</taxon>
        <taxon>Trichoderma</taxon>
    </lineage>
</organism>
<name>A0A2P4Z8N1_9HYPO</name>
<accession>A0A2P4Z8N1</accession>
<sequence length="140" mass="16212">MEANLSGPKRVKRQRIDFGCKIPFERVLDLVQAGFNEVRRFNEDQKVLDHYATAYCCLESCLGDPLCDVMLILVLTMAASTETPDVKVNSIIFSVGSRKEPSLLWRTWSQRCFGFCGLAHFRRRTPMIREAIGWEIWPRR</sequence>
<dbReference type="Proteomes" id="UP000054821">
    <property type="component" value="Unassembled WGS sequence"/>
</dbReference>
<dbReference type="GeneID" id="36347914"/>
<gene>
    <name evidence="1" type="ORF">TGAM01_v210517</name>
</gene>
<dbReference type="RefSeq" id="XP_024404448.1">
    <property type="nucleotide sequence ID" value="XM_024550819.1"/>
</dbReference>
<dbReference type="AlphaFoldDB" id="A0A2P4Z8N1"/>
<reference evidence="1 2" key="1">
    <citation type="journal article" date="2016" name="Genome Announc.">
        <title>Draft Whole-Genome Sequence of Trichoderma gamsii T6085, a Promising Biocontrol Agent of Fusarium Head Blight on Wheat.</title>
        <authorList>
            <person name="Baroncelli R."/>
            <person name="Zapparata A."/>
            <person name="Piaggeschi G."/>
            <person name="Sarrocco S."/>
            <person name="Vannacci G."/>
        </authorList>
    </citation>
    <scope>NUCLEOTIDE SEQUENCE [LARGE SCALE GENOMIC DNA]</scope>
    <source>
        <strain evidence="1 2">T6085</strain>
    </source>
</reference>
<dbReference type="EMBL" id="JPDN02000064">
    <property type="protein sequence ID" value="PON20643.1"/>
    <property type="molecule type" value="Genomic_DNA"/>
</dbReference>
<proteinExistence type="predicted"/>